<dbReference type="Proteomes" id="UP000094819">
    <property type="component" value="Unassembled WGS sequence"/>
</dbReference>
<dbReference type="EMBL" id="AWGH01000001">
    <property type="protein sequence ID" value="ODO08305.1"/>
    <property type="molecule type" value="Genomic_DNA"/>
</dbReference>
<proteinExistence type="predicted"/>
<dbReference type="RefSeq" id="XP_019035162.1">
    <property type="nucleotide sequence ID" value="XM_019172220.1"/>
</dbReference>
<evidence type="ECO:0000256" key="1">
    <source>
        <dbReference type="SAM" id="MobiDB-lite"/>
    </source>
</evidence>
<feature type="compositionally biased region" description="Acidic residues" evidence="1">
    <location>
        <begin position="164"/>
        <end position="173"/>
    </location>
</feature>
<name>A0A1E3K5L1_9TREE</name>
<dbReference type="AlphaFoldDB" id="A0A1E3K5L1"/>
<evidence type="ECO:0000313" key="2">
    <source>
        <dbReference type="EMBL" id="ODO08305.1"/>
    </source>
</evidence>
<feature type="region of interest" description="Disordered" evidence="1">
    <location>
        <begin position="164"/>
        <end position="197"/>
    </location>
</feature>
<evidence type="ECO:0000313" key="3">
    <source>
        <dbReference type="Proteomes" id="UP000094819"/>
    </source>
</evidence>
<comment type="caution">
    <text evidence="2">The sequence shown here is derived from an EMBL/GenBank/DDBJ whole genome shotgun (WGS) entry which is preliminary data.</text>
</comment>
<dbReference type="OrthoDB" id="2504919at2759"/>
<feature type="region of interest" description="Disordered" evidence="1">
    <location>
        <begin position="93"/>
        <end position="122"/>
    </location>
</feature>
<keyword evidence="3" id="KW-1185">Reference proteome</keyword>
<reference evidence="2 3" key="1">
    <citation type="submission" date="2016-06" db="EMBL/GenBank/DDBJ databases">
        <title>Evolution of pathogenesis and genome organization in the Tremellales.</title>
        <authorList>
            <person name="Cuomo C."/>
            <person name="Litvintseva A."/>
            <person name="Heitman J."/>
            <person name="Chen Y."/>
            <person name="Sun S."/>
            <person name="Springer D."/>
            <person name="Dromer F."/>
            <person name="Young S."/>
            <person name="Zeng Q."/>
            <person name="Chapman S."/>
            <person name="Gujja S."/>
            <person name="Saif S."/>
            <person name="Birren B."/>
        </authorList>
    </citation>
    <scope>NUCLEOTIDE SEQUENCE [LARGE SCALE GENOMIC DNA]</scope>
    <source>
        <strain evidence="2 3">CBS 7118</strain>
    </source>
</reference>
<dbReference type="GeneID" id="30189243"/>
<protein>
    <submittedName>
        <fullName evidence="2">Uncharacterized protein</fullName>
    </submittedName>
</protein>
<sequence>MGIPVFGAIITGLACSFIQSLVFQLDALPIGILAPLGAVSLVFNASGEPSSLPGIISQSPTQCRRRDIPISMPPSNYASPRSPAAIPFRAAHPISVSPPSKATSEERDSPLGHKAPIRRLPASSMAYNQLEEESRAADPFPSAYPHVVWSRIRGSVWHLVGDSESDVDEELEAGEGATLLGGDTSNEPENSEPARHS</sequence>
<gene>
    <name evidence="2" type="ORF">L198_00028</name>
</gene>
<accession>A0A1E3K5L1</accession>
<organism evidence="2 3">
    <name type="scientific">Cryptococcus wingfieldii CBS 7118</name>
    <dbReference type="NCBI Taxonomy" id="1295528"/>
    <lineage>
        <taxon>Eukaryota</taxon>
        <taxon>Fungi</taxon>
        <taxon>Dikarya</taxon>
        <taxon>Basidiomycota</taxon>
        <taxon>Agaricomycotina</taxon>
        <taxon>Tremellomycetes</taxon>
        <taxon>Tremellales</taxon>
        <taxon>Cryptococcaceae</taxon>
        <taxon>Cryptococcus</taxon>
    </lineage>
</organism>
<feature type="compositionally biased region" description="Low complexity" evidence="1">
    <location>
        <begin position="174"/>
        <end position="184"/>
    </location>
</feature>